<dbReference type="InterPro" id="IPR026848">
    <property type="entry name" value="Fancl"/>
</dbReference>
<protein>
    <recommendedName>
        <fullName evidence="6">E3 ubiquitin-protein ligase FANCL</fullName>
    </recommendedName>
</protein>
<dbReference type="InterPro" id="IPR044037">
    <property type="entry name" value="FANCL_d3"/>
</dbReference>
<proteinExistence type="predicted"/>
<evidence type="ECO:0008006" key="6">
    <source>
        <dbReference type="Google" id="ProtNLM"/>
    </source>
</evidence>
<dbReference type="InterPro" id="IPR026850">
    <property type="entry name" value="FANCL_C"/>
</dbReference>
<feature type="domain" description="FANCL C-terminal" evidence="1">
    <location>
        <begin position="213"/>
        <end position="289"/>
    </location>
</feature>
<dbReference type="Gene3D" id="3.10.110.20">
    <property type="entry name" value="RWD domain-like"/>
    <property type="match status" value="1"/>
</dbReference>
<dbReference type="EMBL" id="JBBNAE010000009">
    <property type="protein sequence ID" value="KAK9097087.1"/>
    <property type="molecule type" value="Genomic_DNA"/>
</dbReference>
<dbReference type="Gene3D" id="3.30.40.10">
    <property type="entry name" value="Zinc/RING finger domain, C3HC4 (zinc finger)"/>
    <property type="match status" value="1"/>
</dbReference>
<organism evidence="4 5">
    <name type="scientific">Stephania japonica</name>
    <dbReference type="NCBI Taxonomy" id="461633"/>
    <lineage>
        <taxon>Eukaryota</taxon>
        <taxon>Viridiplantae</taxon>
        <taxon>Streptophyta</taxon>
        <taxon>Embryophyta</taxon>
        <taxon>Tracheophyta</taxon>
        <taxon>Spermatophyta</taxon>
        <taxon>Magnoliopsida</taxon>
        <taxon>Ranunculales</taxon>
        <taxon>Menispermaceae</taxon>
        <taxon>Menispermoideae</taxon>
        <taxon>Cissampelideae</taxon>
        <taxon>Stephania</taxon>
    </lineage>
</organism>
<dbReference type="InterPro" id="IPR043898">
    <property type="entry name" value="FANCL_d2"/>
</dbReference>
<sequence length="293" mass="33430">MNSEHIAQNKFKRRTPSSSFYSSIYSEVEEVGWENLVKLNESLAFLSFRIKDTKGRAHIIEIHLPQSYPRRAPSISADVPYVFELNWSTTSRLKDVVQQFREHLESLHDFWSTLDDIDSYLWVVSPRPPSRATSFRQINVGNDCCIVVSINIWNPRSLPECRFLGPDSAVCVMRKTWGRTNKRWVPNKSFHENFASILEISLPKPPVTQKDDQQVECGICYAQCLPIDEELGDKSGSAVDYICDNSSCGRAFHNVCLEDWLHSITTTRQSFNVLFGNCPYCSGPVAIKVNAKD</sequence>
<evidence type="ECO:0000259" key="2">
    <source>
        <dbReference type="Pfam" id="PF18890"/>
    </source>
</evidence>
<dbReference type="CDD" id="cd23831">
    <property type="entry name" value="DRWD-N_FANCL"/>
    <property type="match status" value="1"/>
</dbReference>
<name>A0AAP0ES97_9MAGN</name>
<dbReference type="CDD" id="cd16490">
    <property type="entry name" value="RING-CH-C4HC3_FANCL"/>
    <property type="match status" value="1"/>
</dbReference>
<dbReference type="Pfam" id="PF18891">
    <property type="entry name" value="FANCL_d3"/>
    <property type="match status" value="1"/>
</dbReference>
<dbReference type="GO" id="GO:0036297">
    <property type="term" value="P:interstrand cross-link repair"/>
    <property type="evidence" value="ECO:0007669"/>
    <property type="project" value="InterPro"/>
</dbReference>
<feature type="domain" description="FANCL UBC-like" evidence="3">
    <location>
        <begin position="109"/>
        <end position="205"/>
    </location>
</feature>
<dbReference type="GO" id="GO:0006513">
    <property type="term" value="P:protein monoubiquitination"/>
    <property type="evidence" value="ECO:0007669"/>
    <property type="project" value="TreeGrafter"/>
</dbReference>
<evidence type="ECO:0000259" key="1">
    <source>
        <dbReference type="Pfam" id="PF11793"/>
    </source>
</evidence>
<keyword evidence="5" id="KW-1185">Reference proteome</keyword>
<evidence type="ECO:0000313" key="5">
    <source>
        <dbReference type="Proteomes" id="UP001417504"/>
    </source>
</evidence>
<dbReference type="Proteomes" id="UP001417504">
    <property type="component" value="Unassembled WGS sequence"/>
</dbReference>
<dbReference type="Gene3D" id="3.10.110.10">
    <property type="entry name" value="Ubiquitin Conjugating Enzyme"/>
    <property type="match status" value="1"/>
</dbReference>
<evidence type="ECO:0000313" key="4">
    <source>
        <dbReference type="EMBL" id="KAK9097087.1"/>
    </source>
</evidence>
<dbReference type="Pfam" id="PF18890">
    <property type="entry name" value="FANCL_d2"/>
    <property type="match status" value="1"/>
</dbReference>
<dbReference type="Pfam" id="PF11793">
    <property type="entry name" value="FANCL_C"/>
    <property type="match status" value="1"/>
</dbReference>
<reference evidence="4 5" key="1">
    <citation type="submission" date="2024-01" db="EMBL/GenBank/DDBJ databases">
        <title>Genome assemblies of Stephania.</title>
        <authorList>
            <person name="Yang L."/>
        </authorList>
    </citation>
    <scope>NUCLEOTIDE SEQUENCE [LARGE SCALE GENOMIC DNA]</scope>
    <source>
        <strain evidence="4">QJT</strain>
        <tissue evidence="4">Leaf</tissue>
    </source>
</reference>
<gene>
    <name evidence="4" type="ORF">Sjap_022584</name>
</gene>
<evidence type="ECO:0000259" key="3">
    <source>
        <dbReference type="Pfam" id="PF18891"/>
    </source>
</evidence>
<dbReference type="PANTHER" id="PTHR13206:SF0">
    <property type="entry name" value="E3 UBIQUITIN-PROTEIN LIGASE FANCL"/>
    <property type="match status" value="1"/>
</dbReference>
<dbReference type="SUPFAM" id="SSF57850">
    <property type="entry name" value="RING/U-box"/>
    <property type="match status" value="1"/>
</dbReference>
<dbReference type="InterPro" id="IPR016135">
    <property type="entry name" value="UBQ-conjugating_enzyme/RWD"/>
</dbReference>
<dbReference type="PANTHER" id="PTHR13206">
    <property type="entry name" value="UBIQUITIN LIGASE PROTEIN PHF9 FANCONI ANEMIA GROUP L PROTEIN"/>
    <property type="match status" value="1"/>
</dbReference>
<dbReference type="CDD" id="cd23832">
    <property type="entry name" value="DRWD-C_FANCL"/>
    <property type="match status" value="1"/>
</dbReference>
<feature type="domain" description="FANCL UBC-like" evidence="2">
    <location>
        <begin position="19"/>
        <end position="107"/>
    </location>
</feature>
<comment type="caution">
    <text evidence="4">The sequence shown here is derived from an EMBL/GenBank/DDBJ whole genome shotgun (WGS) entry which is preliminary data.</text>
</comment>
<dbReference type="SMART" id="SM01197">
    <property type="entry name" value="FANCL_C"/>
    <property type="match status" value="1"/>
</dbReference>
<dbReference type="AlphaFoldDB" id="A0AAP0ES97"/>
<accession>A0AAP0ES97</accession>
<dbReference type="InterPro" id="IPR013083">
    <property type="entry name" value="Znf_RING/FYVE/PHD"/>
</dbReference>
<dbReference type="InterPro" id="IPR043003">
    <property type="entry name" value="FANCL_d3_sf"/>
</dbReference>
<dbReference type="GO" id="GO:0061630">
    <property type="term" value="F:ubiquitin protein ligase activity"/>
    <property type="evidence" value="ECO:0007669"/>
    <property type="project" value="TreeGrafter"/>
</dbReference>
<dbReference type="GO" id="GO:0043240">
    <property type="term" value="C:Fanconi anaemia nuclear complex"/>
    <property type="evidence" value="ECO:0007669"/>
    <property type="project" value="InterPro"/>
</dbReference>